<protein>
    <submittedName>
        <fullName evidence="2">DUF3291 domain-containing protein</fullName>
    </submittedName>
</protein>
<evidence type="ECO:0000313" key="2">
    <source>
        <dbReference type="EMBL" id="QXL90119.1"/>
    </source>
</evidence>
<sequence length="166" mass="18552">MHAPHTNWQLAEVNIARLKAPAGDPLVAPFIDALERVNTIAERIDGFIWRYTDDSGNATDTQVATDPLVIFNASTWRDAQALETFVWGTIHKQFYHRRAEWFEALGSMHFAMWWVPPGTYVTPADAMARLAHLDAHGPSDTAFGWADVPGATRWHAKRCAPLTAAE</sequence>
<dbReference type="InterPro" id="IPR011008">
    <property type="entry name" value="Dimeric_a/b-barrel"/>
</dbReference>
<organism evidence="2">
    <name type="scientific">Gymnodinialimonas phycosphaerae</name>
    <dbReference type="NCBI Taxonomy" id="2841589"/>
    <lineage>
        <taxon>Bacteria</taxon>
        <taxon>Pseudomonadati</taxon>
        <taxon>Pseudomonadota</taxon>
        <taxon>Alphaproteobacteria</taxon>
        <taxon>Rhodobacterales</taxon>
        <taxon>Paracoccaceae</taxon>
        <taxon>Gymnodinialimonas</taxon>
    </lineage>
</organism>
<name>A0A975TYK4_9RHOB</name>
<dbReference type="SUPFAM" id="SSF54909">
    <property type="entry name" value="Dimeric alpha+beta barrel"/>
    <property type="match status" value="1"/>
</dbReference>
<keyword evidence="3" id="KW-1185">Reference proteome</keyword>
<dbReference type="EMBL" id="CP078073">
    <property type="protein sequence ID" value="QXL90119.1"/>
    <property type="molecule type" value="Genomic_DNA"/>
</dbReference>
<reference evidence="2 3" key="1">
    <citation type="submission" date="2021-07" db="EMBL/GenBank/DDBJ databases">
        <title>Karlodiniumbacter phycospheric gen. nov., sp. nov., a phycosphere bacterium isolated from karlodinium veneficum.</title>
        <authorList>
            <person name="Peng Y."/>
            <person name="Jiang L."/>
            <person name="Lee J."/>
        </authorList>
    </citation>
    <scope>NUCLEOTIDE SEQUENCE</scope>
    <source>
        <strain evidence="2 3">N5</strain>
    </source>
</reference>
<evidence type="ECO:0000259" key="1">
    <source>
        <dbReference type="Pfam" id="PF11695"/>
    </source>
</evidence>
<dbReference type="InterPro" id="IPR021708">
    <property type="entry name" value="DUF3291"/>
</dbReference>
<evidence type="ECO:0000313" key="3">
    <source>
        <dbReference type="Proteomes" id="UP000693972"/>
    </source>
</evidence>
<dbReference type="AlphaFoldDB" id="A0A975TYK4"/>
<dbReference type="Pfam" id="PF11695">
    <property type="entry name" value="DUF3291"/>
    <property type="match status" value="1"/>
</dbReference>
<proteinExistence type="predicted"/>
<feature type="domain" description="DUF3291" evidence="1">
    <location>
        <begin position="10"/>
        <end position="146"/>
    </location>
</feature>
<accession>A0A975TYK4</accession>
<dbReference type="EMBL" id="JAIMBW010000001">
    <property type="protein sequence ID" value="MBY4894733.1"/>
    <property type="molecule type" value="Genomic_DNA"/>
</dbReference>
<dbReference type="Proteomes" id="UP000693972">
    <property type="component" value="Unassembled WGS sequence"/>
</dbReference>
<gene>
    <name evidence="2" type="ORF">KUL25_18405</name>
</gene>